<evidence type="ECO:0000256" key="3">
    <source>
        <dbReference type="SAM" id="SignalP"/>
    </source>
</evidence>
<comment type="caution">
    <text evidence="5">The sequence shown here is derived from an EMBL/GenBank/DDBJ whole genome shotgun (WGS) entry which is preliminary data.</text>
</comment>
<reference evidence="5 6" key="1">
    <citation type="submission" date="2017-10" db="EMBL/GenBank/DDBJ databases">
        <title>Whole genome sequencing of members of genus Pseudoxanthomonas.</title>
        <authorList>
            <person name="Kumar S."/>
            <person name="Bansal K."/>
            <person name="Kaur A."/>
            <person name="Patil P."/>
            <person name="Sharma S."/>
            <person name="Patil P.B."/>
        </authorList>
    </citation>
    <scope>NUCLEOTIDE SEQUENCE [LARGE SCALE GENOMIC DNA]</scope>
    <source>
        <strain evidence="5 6">DSM 17801</strain>
    </source>
</reference>
<accession>A0ABQ6Z3I9</accession>
<evidence type="ECO:0000256" key="2">
    <source>
        <dbReference type="ARBA" id="ARBA00023008"/>
    </source>
</evidence>
<dbReference type="Proteomes" id="UP000788419">
    <property type="component" value="Unassembled WGS sequence"/>
</dbReference>
<dbReference type="PROSITE" id="PS51352">
    <property type="entry name" value="THIOREDOXIN_2"/>
    <property type="match status" value="1"/>
</dbReference>
<organism evidence="5 6">
    <name type="scientific">Pseudoxanthomonas daejeonensis</name>
    <dbReference type="NCBI Taxonomy" id="266062"/>
    <lineage>
        <taxon>Bacteria</taxon>
        <taxon>Pseudomonadati</taxon>
        <taxon>Pseudomonadota</taxon>
        <taxon>Gammaproteobacteria</taxon>
        <taxon>Lysobacterales</taxon>
        <taxon>Lysobacteraceae</taxon>
        <taxon>Pseudoxanthomonas</taxon>
    </lineage>
</organism>
<dbReference type="PANTHER" id="PTHR12151">
    <property type="entry name" value="ELECTRON TRANSPORT PROTIN SCO1/SENC FAMILY MEMBER"/>
    <property type="match status" value="1"/>
</dbReference>
<feature type="chain" id="PRO_5045945937" evidence="3">
    <location>
        <begin position="23"/>
        <end position="203"/>
    </location>
</feature>
<feature type="domain" description="Thioredoxin" evidence="4">
    <location>
        <begin position="23"/>
        <end position="200"/>
    </location>
</feature>
<keyword evidence="3" id="KW-0732">Signal</keyword>
<name>A0ABQ6Z3I9_9GAMM</name>
<dbReference type="PANTHER" id="PTHR12151:SF8">
    <property type="entry name" value="THIOREDOXIN DOMAIN-CONTAINING PROTEIN"/>
    <property type="match status" value="1"/>
</dbReference>
<dbReference type="CDD" id="cd02968">
    <property type="entry name" value="SCO"/>
    <property type="match status" value="1"/>
</dbReference>
<dbReference type="EMBL" id="PDWN01000018">
    <property type="protein sequence ID" value="KAF1692090.1"/>
    <property type="molecule type" value="Genomic_DNA"/>
</dbReference>
<dbReference type="InterPro" id="IPR036249">
    <property type="entry name" value="Thioredoxin-like_sf"/>
</dbReference>
<dbReference type="RefSeq" id="WP_162411464.1">
    <property type="nucleotide sequence ID" value="NZ_PDWN01000018.1"/>
</dbReference>
<proteinExistence type="inferred from homology"/>
<feature type="signal peptide" evidence="3">
    <location>
        <begin position="1"/>
        <end position="22"/>
    </location>
</feature>
<comment type="similarity">
    <text evidence="1">Belongs to the SCO1/2 family.</text>
</comment>
<evidence type="ECO:0000313" key="6">
    <source>
        <dbReference type="Proteomes" id="UP000788419"/>
    </source>
</evidence>
<keyword evidence="6" id="KW-1185">Reference proteome</keyword>
<sequence>MNPTIRPLLTLVLLLCGAAASAQSPQDAATDTTTAALPGDSVYQLDARAIDTQGRLLRWSDLRGQPQLVSMFYANCHLMCPLIIENAKAVRKQLPEAERQRLGVAMISLDPKRDTPAALAEVARNHRTPEDWRFLRPAPDDVPGLASVLDVRYRFREDGSINHTSVLVLLDAQGRILARSEVVGAAPDPAFLAQVRAALAAAN</sequence>
<dbReference type="InterPro" id="IPR003782">
    <property type="entry name" value="SCO1/SenC"/>
</dbReference>
<evidence type="ECO:0000256" key="1">
    <source>
        <dbReference type="ARBA" id="ARBA00010996"/>
    </source>
</evidence>
<dbReference type="InterPro" id="IPR013766">
    <property type="entry name" value="Thioredoxin_domain"/>
</dbReference>
<dbReference type="SUPFAM" id="SSF52833">
    <property type="entry name" value="Thioredoxin-like"/>
    <property type="match status" value="1"/>
</dbReference>
<keyword evidence="2" id="KW-0186">Copper</keyword>
<evidence type="ECO:0000259" key="4">
    <source>
        <dbReference type="PROSITE" id="PS51352"/>
    </source>
</evidence>
<protein>
    <submittedName>
        <fullName evidence="5">SCO family protein</fullName>
    </submittedName>
</protein>
<evidence type="ECO:0000313" key="5">
    <source>
        <dbReference type="EMBL" id="KAF1692090.1"/>
    </source>
</evidence>
<dbReference type="Pfam" id="PF02630">
    <property type="entry name" value="SCO1-SenC"/>
    <property type="match status" value="1"/>
</dbReference>
<dbReference type="Gene3D" id="3.40.30.10">
    <property type="entry name" value="Glutaredoxin"/>
    <property type="match status" value="1"/>
</dbReference>
<gene>
    <name evidence="5" type="ORF">CSC65_15235</name>
</gene>